<dbReference type="GO" id="GO:0015074">
    <property type="term" value="P:DNA integration"/>
    <property type="evidence" value="ECO:0007669"/>
    <property type="project" value="InterPro"/>
</dbReference>
<dbReference type="PANTHER" id="PTHR37984:SF5">
    <property type="entry name" value="PROTEIN NYNRIN-LIKE"/>
    <property type="match status" value="1"/>
</dbReference>
<dbReference type="SUPFAM" id="SSF53098">
    <property type="entry name" value="Ribonuclease H-like"/>
    <property type="match status" value="1"/>
</dbReference>
<reference evidence="3" key="1">
    <citation type="submission" date="2025-08" db="UniProtKB">
        <authorList>
            <consortium name="RefSeq"/>
        </authorList>
    </citation>
    <scope>IDENTIFICATION</scope>
    <source>
        <tissue evidence="3">Whole body</tissue>
    </source>
</reference>
<dbReference type="InterPro" id="IPR050951">
    <property type="entry name" value="Retrovirus_Pol_polyprotein"/>
</dbReference>
<dbReference type="PROSITE" id="PS50994">
    <property type="entry name" value="INTEGRASE"/>
    <property type="match status" value="1"/>
</dbReference>
<dbReference type="OrthoDB" id="6612506at2759"/>
<dbReference type="InterPro" id="IPR036397">
    <property type="entry name" value="RNaseH_sf"/>
</dbReference>
<evidence type="ECO:0000259" key="1">
    <source>
        <dbReference type="PROSITE" id="PS50994"/>
    </source>
</evidence>
<dbReference type="GO" id="GO:0003676">
    <property type="term" value="F:nucleic acid binding"/>
    <property type="evidence" value="ECO:0007669"/>
    <property type="project" value="InterPro"/>
</dbReference>
<proteinExistence type="predicted"/>
<dbReference type="RefSeq" id="XP_025406034.1">
    <property type="nucleotide sequence ID" value="XM_025550249.1"/>
</dbReference>
<dbReference type="InterPro" id="IPR012337">
    <property type="entry name" value="RNaseH-like_sf"/>
</dbReference>
<dbReference type="GeneID" id="112680211"/>
<feature type="domain" description="Integrase catalytic" evidence="1">
    <location>
        <begin position="1"/>
        <end position="147"/>
    </location>
</feature>
<dbReference type="InterPro" id="IPR001584">
    <property type="entry name" value="Integrase_cat-core"/>
</dbReference>
<dbReference type="Gene3D" id="3.30.420.10">
    <property type="entry name" value="Ribonuclease H-like superfamily/Ribonuclease H"/>
    <property type="match status" value="1"/>
</dbReference>
<keyword evidence="2" id="KW-1185">Reference proteome</keyword>
<evidence type="ECO:0000313" key="3">
    <source>
        <dbReference type="RefSeq" id="XP_025406034.1"/>
    </source>
</evidence>
<protein>
    <submittedName>
        <fullName evidence="3">Uncharacterized protein K02A2.6-like</fullName>
    </submittedName>
</protein>
<dbReference type="Proteomes" id="UP000694846">
    <property type="component" value="Unplaced"/>
</dbReference>
<dbReference type="PANTHER" id="PTHR37984">
    <property type="entry name" value="PROTEIN CBG26694"/>
    <property type="match status" value="1"/>
</dbReference>
<gene>
    <name evidence="3" type="primary">LOC112680211</name>
</gene>
<evidence type="ECO:0000313" key="2">
    <source>
        <dbReference type="Proteomes" id="UP000694846"/>
    </source>
</evidence>
<name>A0A8B8F5E3_9HEMI</name>
<sequence>MGPYPRTSKGKSYILVATDCFSRWTEAYPLGTATTKNITETLEREFFSHFGYPRVCLSDNGPQFVSNDMLSAIERWGAEGWTTPTYHPRANPVKRRNQDLKKGLRAALTNGKHTTWDTKLAPILFAIRNRRNVQTGYPPSVLVLGRECKRPGDWTLQSDSHTQVEPINRDRLKREVEITGRHNRDIVAEKCKFSEGDMVLYKAHHLSKAHKGFHAGFAPKWWGPVRLEKRVGKGVFLTDQLPPRKIHVSCLKRAHN</sequence>
<dbReference type="AlphaFoldDB" id="A0A8B8F5E3"/>
<dbReference type="Pfam" id="PF00665">
    <property type="entry name" value="rve"/>
    <property type="match status" value="1"/>
</dbReference>
<accession>A0A8B8F5E3</accession>
<organism evidence="2 3">
    <name type="scientific">Sipha flava</name>
    <name type="common">yellow sugarcane aphid</name>
    <dbReference type="NCBI Taxonomy" id="143950"/>
    <lineage>
        <taxon>Eukaryota</taxon>
        <taxon>Metazoa</taxon>
        <taxon>Ecdysozoa</taxon>
        <taxon>Arthropoda</taxon>
        <taxon>Hexapoda</taxon>
        <taxon>Insecta</taxon>
        <taxon>Pterygota</taxon>
        <taxon>Neoptera</taxon>
        <taxon>Paraneoptera</taxon>
        <taxon>Hemiptera</taxon>
        <taxon>Sternorrhyncha</taxon>
        <taxon>Aphidomorpha</taxon>
        <taxon>Aphidoidea</taxon>
        <taxon>Aphididae</taxon>
        <taxon>Sipha</taxon>
    </lineage>
</organism>